<dbReference type="Proteomes" id="UP000319432">
    <property type="component" value="Chromosome"/>
</dbReference>
<evidence type="ECO:0000313" key="1">
    <source>
        <dbReference type="EMBL" id="QDX94668.1"/>
    </source>
</evidence>
<dbReference type="EMBL" id="CP033464">
    <property type="protein sequence ID" value="QDX94668.1"/>
    <property type="molecule type" value="Genomic_DNA"/>
</dbReference>
<gene>
    <name evidence="1" type="ORF">EEL30_21750</name>
</gene>
<protein>
    <submittedName>
        <fullName evidence="1">Uncharacterized protein</fullName>
    </submittedName>
</protein>
<dbReference type="AlphaFoldDB" id="A0A518VCF3"/>
<proteinExistence type="predicted"/>
<reference evidence="1 2" key="1">
    <citation type="submission" date="2018-11" db="EMBL/GenBank/DDBJ databases">
        <title>Phylogenetic determinants of toxin gene distribution in genomes of Brevibacillus laterosporus.</title>
        <authorList>
            <person name="Glare T.R."/>
            <person name="Durrant A."/>
            <person name="Berry C."/>
            <person name="Palma L."/>
            <person name="Ormskirk M."/>
            <person name="Cox M.O."/>
        </authorList>
    </citation>
    <scope>NUCLEOTIDE SEQUENCE [LARGE SCALE GENOMIC DNA]</scope>
    <source>
        <strain evidence="1 2">1821L</strain>
    </source>
</reference>
<evidence type="ECO:0000313" key="2">
    <source>
        <dbReference type="Proteomes" id="UP000319432"/>
    </source>
</evidence>
<name>A0A518VCF3_BRELA</name>
<organism evidence="1 2">
    <name type="scientific">Brevibacillus laterosporus</name>
    <name type="common">Bacillus laterosporus</name>
    <dbReference type="NCBI Taxonomy" id="1465"/>
    <lineage>
        <taxon>Bacteria</taxon>
        <taxon>Bacillati</taxon>
        <taxon>Bacillota</taxon>
        <taxon>Bacilli</taxon>
        <taxon>Bacillales</taxon>
        <taxon>Paenibacillaceae</taxon>
        <taxon>Brevibacillus</taxon>
    </lineage>
</organism>
<keyword evidence="2" id="KW-1185">Reference proteome</keyword>
<dbReference type="OrthoDB" id="2991569at2"/>
<accession>A0A518VCF3</accession>
<sequence>MSSSSIYLLDQSFNGVVDEEYKNSWLFSPIIWDVLLEKYMYDEIQTPYGYKKGIIGFGGDQLQRQLNEIINNCDSVSDRICWELSMQQIFFSKDKEIVAQGIKDFLVNNNKFHLTDEGVSYLALEHIAERFNQIADDIFNNDEKEYPYFVFKNTSVDDGVEYWFEQYDEETDEYKDKSLRDWDTVITEFVKIDDGKISFINNIDYFK</sequence>